<dbReference type="EMBL" id="JXAK01000003">
    <property type="protein sequence ID" value="KIL42045.1"/>
    <property type="molecule type" value="Genomic_DNA"/>
</dbReference>
<dbReference type="SUPFAM" id="SSF46565">
    <property type="entry name" value="Chaperone J-domain"/>
    <property type="match status" value="1"/>
</dbReference>
<keyword evidence="2" id="KW-0346">Stress response</keyword>
<proteinExistence type="predicted"/>
<evidence type="ECO:0008006" key="5">
    <source>
        <dbReference type="Google" id="ProtNLM"/>
    </source>
</evidence>
<accession>A0ABR5ALX8</accession>
<keyword evidence="1" id="KW-0235">DNA replication</keyword>
<comment type="caution">
    <text evidence="3">The sequence shown here is derived from an EMBL/GenBank/DDBJ whole genome shotgun (WGS) entry which is preliminary data.</text>
</comment>
<dbReference type="InterPro" id="IPR036869">
    <property type="entry name" value="J_dom_sf"/>
</dbReference>
<protein>
    <recommendedName>
        <fullName evidence="5">J domain-containing protein</fullName>
    </recommendedName>
</protein>
<evidence type="ECO:0000313" key="4">
    <source>
        <dbReference type="Proteomes" id="UP000031967"/>
    </source>
</evidence>
<sequence>MEKVAWAKREGIFDIDEAVAGLPALPPPMPECFWKLGFGSVPNEQQLTSRWKELLKTEHPDIKKGNDVHFRELKAAYEEAIKLLNR</sequence>
<evidence type="ECO:0000256" key="1">
    <source>
        <dbReference type="ARBA" id="ARBA00022705"/>
    </source>
</evidence>
<evidence type="ECO:0000256" key="2">
    <source>
        <dbReference type="ARBA" id="ARBA00023016"/>
    </source>
</evidence>
<organism evidence="3 4">
    <name type="scientific">Gordoniibacillus kamchatkensis</name>
    <dbReference type="NCBI Taxonomy" id="1590651"/>
    <lineage>
        <taxon>Bacteria</taxon>
        <taxon>Bacillati</taxon>
        <taxon>Bacillota</taxon>
        <taxon>Bacilli</taxon>
        <taxon>Bacillales</taxon>
        <taxon>Paenibacillaceae</taxon>
        <taxon>Gordoniibacillus</taxon>
    </lineage>
</organism>
<keyword evidence="4" id="KW-1185">Reference proteome</keyword>
<reference evidence="3 4" key="1">
    <citation type="submission" date="2014-12" db="EMBL/GenBank/DDBJ databases">
        <title>Draft genome sequence of Paenibacillus kamchatkensis strain B-2647.</title>
        <authorList>
            <person name="Karlyshev A.V."/>
            <person name="Kudryashova E.B."/>
        </authorList>
    </citation>
    <scope>NUCLEOTIDE SEQUENCE [LARGE SCALE GENOMIC DNA]</scope>
    <source>
        <strain evidence="3 4">VKM B-2647</strain>
    </source>
</reference>
<gene>
    <name evidence="3" type="ORF">SD70_02335</name>
</gene>
<name>A0ABR5ALX8_9BACL</name>
<dbReference type="Proteomes" id="UP000031967">
    <property type="component" value="Unassembled WGS sequence"/>
</dbReference>
<dbReference type="RefSeq" id="WP_041045297.1">
    <property type="nucleotide sequence ID" value="NZ_JXAK01000003.1"/>
</dbReference>
<evidence type="ECO:0000313" key="3">
    <source>
        <dbReference type="EMBL" id="KIL42045.1"/>
    </source>
</evidence>